<dbReference type="Pfam" id="PF03819">
    <property type="entry name" value="MazG"/>
    <property type="match status" value="1"/>
</dbReference>
<dbReference type="InterPro" id="IPR011551">
    <property type="entry name" value="NTP_PyrPHydrolase_MazG"/>
</dbReference>
<dbReference type="Gene3D" id="1.10.287.1080">
    <property type="entry name" value="MazG-like"/>
    <property type="match status" value="1"/>
</dbReference>
<comment type="caution">
    <text evidence="2">The sequence shown here is derived from an EMBL/GenBank/DDBJ whole genome shotgun (WGS) entry which is preliminary data.</text>
</comment>
<proteinExistence type="predicted"/>
<dbReference type="EMBL" id="JAAMOX010000004">
    <property type="protein sequence ID" value="NIH55268.1"/>
    <property type="molecule type" value="Genomic_DNA"/>
</dbReference>
<dbReference type="GO" id="GO:0046061">
    <property type="term" value="P:dATP catabolic process"/>
    <property type="evidence" value="ECO:0007669"/>
    <property type="project" value="TreeGrafter"/>
</dbReference>
<accession>A0A7X5TV46</accession>
<dbReference type="GO" id="GO:0046047">
    <property type="term" value="P:TTP catabolic process"/>
    <property type="evidence" value="ECO:0007669"/>
    <property type="project" value="TreeGrafter"/>
</dbReference>
<keyword evidence="3" id="KW-1185">Reference proteome</keyword>
<dbReference type="SUPFAM" id="SSF101386">
    <property type="entry name" value="all-alpha NTP pyrophosphatases"/>
    <property type="match status" value="1"/>
</dbReference>
<name>A0A7X5TV46_9MICO</name>
<dbReference type="InterPro" id="IPR004518">
    <property type="entry name" value="MazG-like_dom"/>
</dbReference>
<dbReference type="AlphaFoldDB" id="A0A7X5TV46"/>
<dbReference type="GO" id="GO:0006203">
    <property type="term" value="P:dGTP catabolic process"/>
    <property type="evidence" value="ECO:0007669"/>
    <property type="project" value="TreeGrafter"/>
</dbReference>
<feature type="domain" description="NTP pyrophosphohydrolase MazG-like" evidence="1">
    <location>
        <begin position="34"/>
        <end position="59"/>
    </location>
</feature>
<gene>
    <name evidence="2" type="ORF">FHX76_003189</name>
</gene>
<sequence>MTNQDGNPVGESTIELVGVMHRLRTECPWHAQHDHASLVPYLVEECYELVEAIESGDRD</sequence>
<dbReference type="RefSeq" id="WP_341777991.1">
    <property type="nucleotide sequence ID" value="NZ_JAAMOX010000004.1"/>
</dbReference>
<evidence type="ECO:0000313" key="3">
    <source>
        <dbReference type="Proteomes" id="UP000541033"/>
    </source>
</evidence>
<dbReference type="PANTHER" id="PTHR30522:SF0">
    <property type="entry name" value="NUCLEOSIDE TRIPHOSPHATE PYROPHOSPHOHYDROLASE"/>
    <property type="match status" value="1"/>
</dbReference>
<dbReference type="GO" id="GO:0046052">
    <property type="term" value="P:UTP catabolic process"/>
    <property type="evidence" value="ECO:0007669"/>
    <property type="project" value="TreeGrafter"/>
</dbReference>
<dbReference type="Proteomes" id="UP000541033">
    <property type="component" value="Unassembled WGS sequence"/>
</dbReference>
<keyword evidence="2" id="KW-0378">Hydrolase</keyword>
<reference evidence="2 3" key="1">
    <citation type="submission" date="2020-02" db="EMBL/GenBank/DDBJ databases">
        <title>Sequencing the genomes of 1000 actinobacteria strains.</title>
        <authorList>
            <person name="Klenk H.-P."/>
        </authorList>
    </citation>
    <scope>NUCLEOTIDE SEQUENCE [LARGE SCALE GENOMIC DNA]</scope>
    <source>
        <strain evidence="2 3">DSM 27960</strain>
    </source>
</reference>
<protein>
    <submittedName>
        <fullName evidence="2">NTP pyrophosphatase (Non-canonical NTP hydrolase)</fullName>
    </submittedName>
</protein>
<dbReference type="PANTHER" id="PTHR30522">
    <property type="entry name" value="NUCLEOSIDE TRIPHOSPHATE PYROPHOSPHOHYDROLASE"/>
    <property type="match status" value="1"/>
</dbReference>
<dbReference type="GO" id="GO:0047429">
    <property type="term" value="F:nucleoside triphosphate diphosphatase activity"/>
    <property type="evidence" value="ECO:0007669"/>
    <property type="project" value="TreeGrafter"/>
</dbReference>
<dbReference type="GO" id="GO:0046076">
    <property type="term" value="P:dTTP catabolic process"/>
    <property type="evidence" value="ECO:0007669"/>
    <property type="project" value="TreeGrafter"/>
</dbReference>
<feature type="non-terminal residue" evidence="2">
    <location>
        <position position="59"/>
    </location>
</feature>
<evidence type="ECO:0000259" key="1">
    <source>
        <dbReference type="Pfam" id="PF03819"/>
    </source>
</evidence>
<evidence type="ECO:0000313" key="2">
    <source>
        <dbReference type="EMBL" id="NIH55268.1"/>
    </source>
</evidence>
<dbReference type="GO" id="GO:0046081">
    <property type="term" value="P:dUTP catabolic process"/>
    <property type="evidence" value="ECO:0007669"/>
    <property type="project" value="TreeGrafter"/>
</dbReference>
<organism evidence="2 3">
    <name type="scientific">Lysinibacter cavernae</name>
    <dbReference type="NCBI Taxonomy" id="1640652"/>
    <lineage>
        <taxon>Bacteria</taxon>
        <taxon>Bacillati</taxon>
        <taxon>Actinomycetota</taxon>
        <taxon>Actinomycetes</taxon>
        <taxon>Micrococcales</taxon>
        <taxon>Microbacteriaceae</taxon>
        <taxon>Lysinibacter</taxon>
    </lineage>
</organism>